<protein>
    <submittedName>
        <fullName evidence="1">Iq and ubiquitin-like protein domain-containing protein</fullName>
    </submittedName>
</protein>
<sequence>MISNGVPFVYLNDLRKRMQEIIHHFVKISDSVLFPNKSPPIGKEIYRCKYCNKFKSVKDFPVHNIHKKLIQCKTCAYCFRASRTSVNISEYRDILFYIQSDEYRRGCHNQYASLICPKGVQFIIENIWGSKSIISNITHLSELRLPRWDTRKPWAPWNCILLSTEEAKVH</sequence>
<dbReference type="GO" id="GO:0030317">
    <property type="term" value="P:flagellated sperm motility"/>
    <property type="evidence" value="ECO:0007669"/>
    <property type="project" value="TreeGrafter"/>
</dbReference>
<dbReference type="PANTHER" id="PTHR21074">
    <property type="entry name" value="IQ AND UBIQUITIN-LIKE DOMAIN-CONTAINING PROTEIN"/>
    <property type="match status" value="1"/>
</dbReference>
<dbReference type="AlphaFoldDB" id="A0A161TCB4"/>
<dbReference type="GO" id="GO:0060271">
    <property type="term" value="P:cilium assembly"/>
    <property type="evidence" value="ECO:0007669"/>
    <property type="project" value="TreeGrafter"/>
</dbReference>
<reference evidence="1" key="1">
    <citation type="submission" date="2016-04" db="EMBL/GenBank/DDBJ databases">
        <authorList>
            <person name="Calderon-Fernandez G.M.Sr."/>
        </authorList>
    </citation>
    <scope>NUCLEOTIDE SEQUENCE</scope>
    <source>
        <strain evidence="1">Int1</strain>
        <tissue evidence="1">Integument</tissue>
    </source>
</reference>
<evidence type="ECO:0000313" key="1">
    <source>
        <dbReference type="EMBL" id="JAS01292.1"/>
    </source>
</evidence>
<dbReference type="GO" id="GO:0001669">
    <property type="term" value="C:acrosomal vesicle"/>
    <property type="evidence" value="ECO:0007669"/>
    <property type="project" value="TreeGrafter"/>
</dbReference>
<dbReference type="InterPro" id="IPR037695">
    <property type="entry name" value="IQUB"/>
</dbReference>
<accession>A0A161TCB4</accession>
<organism evidence="1">
    <name type="scientific">Triatoma infestans</name>
    <name type="common">Assassin bug</name>
    <dbReference type="NCBI Taxonomy" id="30076"/>
    <lineage>
        <taxon>Eukaryota</taxon>
        <taxon>Metazoa</taxon>
        <taxon>Ecdysozoa</taxon>
        <taxon>Arthropoda</taxon>
        <taxon>Hexapoda</taxon>
        <taxon>Insecta</taxon>
        <taxon>Pterygota</taxon>
        <taxon>Neoptera</taxon>
        <taxon>Paraneoptera</taxon>
        <taxon>Hemiptera</taxon>
        <taxon>Heteroptera</taxon>
        <taxon>Panheteroptera</taxon>
        <taxon>Cimicomorpha</taxon>
        <taxon>Reduviidae</taxon>
        <taxon>Triatominae</taxon>
        <taxon>Triatoma</taxon>
    </lineage>
</organism>
<proteinExistence type="predicted"/>
<dbReference type="GO" id="GO:0031514">
    <property type="term" value="C:motile cilium"/>
    <property type="evidence" value="ECO:0007669"/>
    <property type="project" value="TreeGrafter"/>
</dbReference>
<dbReference type="EMBL" id="GEMB01001879">
    <property type="protein sequence ID" value="JAS01292.1"/>
    <property type="molecule type" value="Transcribed_RNA"/>
</dbReference>
<dbReference type="PANTHER" id="PTHR21074:SF0">
    <property type="entry name" value="IQ AND UBIQUITIN-LIKE DOMAIN-CONTAINING PROTEIN"/>
    <property type="match status" value="1"/>
</dbReference>
<name>A0A161TCB4_TRIIF</name>
<reference evidence="1" key="2">
    <citation type="journal article" date="2017" name="J. Med. Entomol.">
        <title>Transcriptome Analysis of the Triatoma infestans (Hemiptera: Reduviidae) Integument.</title>
        <authorList>
            <person name="Calderon-Fernandez G.M."/>
            <person name="Moriconi D.E."/>
            <person name="Dulbecco A.B."/>
            <person name="Juarez M.P."/>
        </authorList>
    </citation>
    <scope>NUCLEOTIDE SEQUENCE</scope>
    <source>
        <strain evidence="1">Int1</strain>
        <tissue evidence="1">Integument</tissue>
    </source>
</reference>
<feature type="non-terminal residue" evidence="1">
    <location>
        <position position="170"/>
    </location>
</feature>